<dbReference type="AlphaFoldDB" id="A0ABD2IP15"/>
<reference evidence="2 3" key="1">
    <citation type="submission" date="2024-10" db="EMBL/GenBank/DDBJ databases">
        <authorList>
            <person name="Kim D."/>
        </authorList>
    </citation>
    <scope>NUCLEOTIDE SEQUENCE [LARGE SCALE GENOMIC DNA]</scope>
    <source>
        <strain evidence="2">BH-2024</strain>
    </source>
</reference>
<sequence length="103" mass="12286">MSPIRYPPGVKLPPFARFYDNVYWKVKRYMKPQFFGVVATVTIIGAAFWMIAIQPMISHEYYAEKQRERWKRMPVSREQLAGGLPVWRDPFDREDRKTPSYAK</sequence>
<keyword evidence="3" id="KW-1185">Reference proteome</keyword>
<proteinExistence type="predicted"/>
<comment type="caution">
    <text evidence="2">The sequence shown here is derived from an EMBL/GenBank/DDBJ whole genome shotgun (WGS) entry which is preliminary data.</text>
</comment>
<accession>A0ABD2IP15</accession>
<dbReference type="Proteomes" id="UP001620626">
    <property type="component" value="Unassembled WGS sequence"/>
</dbReference>
<protein>
    <submittedName>
        <fullName evidence="2">Uncharacterized protein</fullName>
    </submittedName>
</protein>
<evidence type="ECO:0000313" key="2">
    <source>
        <dbReference type="EMBL" id="KAL3081021.1"/>
    </source>
</evidence>
<feature type="transmembrane region" description="Helical" evidence="1">
    <location>
        <begin position="34"/>
        <end position="57"/>
    </location>
</feature>
<dbReference type="EMBL" id="JBICBT010001143">
    <property type="protein sequence ID" value="KAL3081021.1"/>
    <property type="molecule type" value="Genomic_DNA"/>
</dbReference>
<name>A0ABD2IP15_9BILA</name>
<keyword evidence="1" id="KW-1133">Transmembrane helix</keyword>
<organism evidence="2 3">
    <name type="scientific">Heterodera trifolii</name>
    <dbReference type="NCBI Taxonomy" id="157864"/>
    <lineage>
        <taxon>Eukaryota</taxon>
        <taxon>Metazoa</taxon>
        <taxon>Ecdysozoa</taxon>
        <taxon>Nematoda</taxon>
        <taxon>Chromadorea</taxon>
        <taxon>Rhabditida</taxon>
        <taxon>Tylenchina</taxon>
        <taxon>Tylenchomorpha</taxon>
        <taxon>Tylenchoidea</taxon>
        <taxon>Heteroderidae</taxon>
        <taxon>Heteroderinae</taxon>
        <taxon>Heterodera</taxon>
    </lineage>
</organism>
<gene>
    <name evidence="2" type="ORF">niasHT_037489</name>
</gene>
<keyword evidence="1" id="KW-0472">Membrane</keyword>
<evidence type="ECO:0000256" key="1">
    <source>
        <dbReference type="SAM" id="Phobius"/>
    </source>
</evidence>
<keyword evidence="1" id="KW-0812">Transmembrane</keyword>
<evidence type="ECO:0000313" key="3">
    <source>
        <dbReference type="Proteomes" id="UP001620626"/>
    </source>
</evidence>